<keyword evidence="7" id="KW-0969">Cilium</keyword>
<evidence type="ECO:0000256" key="5">
    <source>
        <dbReference type="ARBA" id="ARBA00022794"/>
    </source>
</evidence>
<evidence type="ECO:0000256" key="12">
    <source>
        <dbReference type="SAM" id="MobiDB-lite"/>
    </source>
</evidence>
<proteinExistence type="inferred from homology"/>
<keyword evidence="4" id="KW-0963">Cytoplasm</keyword>
<keyword evidence="13" id="KW-1185">Reference proteome</keyword>
<comment type="function">
    <text evidence="10">Involved in ciliogenesis.</text>
</comment>
<comment type="similarity">
    <text evidence="3">Belongs to the FAM161 family.</text>
</comment>
<evidence type="ECO:0000256" key="2">
    <source>
        <dbReference type="ARBA" id="ARBA00004120"/>
    </source>
</evidence>
<organism evidence="13 14">
    <name type="scientific">Gekko japonicus</name>
    <name type="common">Schlegel's Japanese gecko</name>
    <dbReference type="NCBI Taxonomy" id="146911"/>
    <lineage>
        <taxon>Eukaryota</taxon>
        <taxon>Metazoa</taxon>
        <taxon>Chordata</taxon>
        <taxon>Craniata</taxon>
        <taxon>Vertebrata</taxon>
        <taxon>Euteleostomi</taxon>
        <taxon>Lepidosauria</taxon>
        <taxon>Squamata</taxon>
        <taxon>Bifurcata</taxon>
        <taxon>Gekkota</taxon>
        <taxon>Gekkonidae</taxon>
        <taxon>Gekkoninae</taxon>
        <taxon>Gekko</taxon>
    </lineage>
</organism>
<accession>A0ABM1KWF9</accession>
<evidence type="ECO:0000256" key="4">
    <source>
        <dbReference type="ARBA" id="ARBA00022490"/>
    </source>
</evidence>
<dbReference type="PANTHER" id="PTHR21501">
    <property type="entry name" value="PROTEIN FAM-161"/>
    <property type="match status" value="1"/>
</dbReference>
<protein>
    <recommendedName>
        <fullName evidence="11">Protein FAM161A</fullName>
    </recommendedName>
</protein>
<keyword evidence="5" id="KW-0970">Cilium biogenesis/degradation</keyword>
<feature type="region of interest" description="Disordered" evidence="12">
    <location>
        <begin position="360"/>
        <end position="391"/>
    </location>
</feature>
<dbReference type="InterPro" id="IPR051655">
    <property type="entry name" value="FAM161"/>
</dbReference>
<evidence type="ECO:0000313" key="14">
    <source>
        <dbReference type="RefSeq" id="XP_015278046.1"/>
    </source>
</evidence>
<dbReference type="Pfam" id="PF10595">
    <property type="entry name" value="FAM161A_B"/>
    <property type="match status" value="1"/>
</dbReference>
<evidence type="ECO:0000256" key="1">
    <source>
        <dbReference type="ARBA" id="ARBA00004114"/>
    </source>
</evidence>
<evidence type="ECO:0000256" key="10">
    <source>
        <dbReference type="ARBA" id="ARBA00037165"/>
    </source>
</evidence>
<comment type="subcellular location">
    <subcellularLocation>
        <location evidence="2">Cytoplasm</location>
        <location evidence="2">Cytoskeleton</location>
        <location evidence="2">Cilium basal body</location>
    </subcellularLocation>
    <subcellularLocation>
        <location evidence="1">Cytoplasm</location>
        <location evidence="1">Cytoskeleton</location>
        <location evidence="1">Microtubule organizing center</location>
        <location evidence="1">Centrosome</location>
        <location evidence="1">Centriole</location>
    </subcellularLocation>
</comment>
<reference evidence="14" key="1">
    <citation type="submission" date="2025-08" db="UniProtKB">
        <authorList>
            <consortium name="RefSeq"/>
        </authorList>
    </citation>
    <scope>IDENTIFICATION</scope>
</reference>
<feature type="region of interest" description="Disordered" evidence="12">
    <location>
        <begin position="452"/>
        <end position="486"/>
    </location>
</feature>
<dbReference type="PANTHER" id="PTHR21501:SF3">
    <property type="entry name" value="PROTEIN FAM161A"/>
    <property type="match status" value="1"/>
</dbReference>
<evidence type="ECO:0000256" key="11">
    <source>
        <dbReference type="ARBA" id="ARBA00039949"/>
    </source>
</evidence>
<feature type="region of interest" description="Disordered" evidence="12">
    <location>
        <begin position="497"/>
        <end position="516"/>
    </location>
</feature>
<sequence length="709" mass="82766">MQNRRNVCATCNPKRTYLSGRPLLQDILDLNSSPERKQGSTMSDDCEDCLDPSKMHLSNQEYYLKLEELKNAHMETMAQLEKMYQNKLYLKDVQPLTKTDATRSAKHRSRWEKSSLQSRSIRKSFSESDLNYCSDSDFSVVSDVELELEKNHSEAGSLKFGNRWGELSSESFPRWTASGPFKCWTLKKSRRKKKAWSPKLTVPEPFQMTIREAKKKEQNVKSKARIEMENNLLKKQLEEEAECQKQFRANPVPASVFVPLYHDIMKRNEERRKFVKDRRREILLASQKPFSFIEREAQKNEMRKMQLRDLSTLDKKAKKFKAKPVPKFIYSPEISERLKEEELYREIRIQMRSEELLHNSSLPNSRLGNKHSSPKCLEASKTSGSKPRTTAKVPDFEMLHRKFQKQLQRQMNVKAVTVCEPFHLRTPNIPSKRGKILEDIQNDEEKLNETRWPYASPRCPPHMRSTTTASLPVDDEEPTSPRITESTRKRLQAIRDSLEEKRRQEEAQRKIRAKRKQRARKLQRLITTRAEANDPHQSLAQLYKSKLKTFRRHEKQRMKEYLQELEEMEERVEKRPLLLERATQKNARMAAEKHYSDTLRELGLCEEFVSKKGRTAKSLRAQYASSDGSENSGAEEGRSDNEIASQKGDSDGEEEKSAVQSSQSCEKAEEEEEEKSEANSDHYEQDEHESEDSRDGDVEKSSDNEELSD</sequence>
<evidence type="ECO:0000256" key="6">
    <source>
        <dbReference type="ARBA" id="ARBA00023054"/>
    </source>
</evidence>
<keyword evidence="8" id="KW-0206">Cytoskeleton</keyword>
<keyword evidence="6" id="KW-0175">Coiled coil</keyword>
<evidence type="ECO:0000256" key="8">
    <source>
        <dbReference type="ARBA" id="ARBA00023212"/>
    </source>
</evidence>
<gene>
    <name evidence="14" type="primary">FAM161A</name>
</gene>
<keyword evidence="9" id="KW-0966">Cell projection</keyword>
<dbReference type="RefSeq" id="XP_015278046.1">
    <property type="nucleotide sequence ID" value="XM_015422560.1"/>
</dbReference>
<feature type="compositionally biased region" description="Basic and acidic residues" evidence="12">
    <location>
        <begin position="676"/>
        <end position="703"/>
    </location>
</feature>
<name>A0ABM1KWF9_GEKJA</name>
<feature type="compositionally biased region" description="Polar residues" evidence="12">
    <location>
        <begin position="623"/>
        <end position="632"/>
    </location>
</feature>
<evidence type="ECO:0000256" key="7">
    <source>
        <dbReference type="ARBA" id="ARBA00023069"/>
    </source>
</evidence>
<dbReference type="GeneID" id="107119933"/>
<feature type="compositionally biased region" description="Basic and acidic residues" evidence="12">
    <location>
        <begin position="497"/>
        <end position="509"/>
    </location>
</feature>
<dbReference type="InterPro" id="IPR019579">
    <property type="entry name" value="FAM161A/B"/>
</dbReference>
<evidence type="ECO:0000313" key="13">
    <source>
        <dbReference type="Proteomes" id="UP000694871"/>
    </source>
</evidence>
<evidence type="ECO:0000256" key="3">
    <source>
        <dbReference type="ARBA" id="ARBA00006663"/>
    </source>
</evidence>
<feature type="region of interest" description="Disordered" evidence="12">
    <location>
        <begin position="619"/>
        <end position="709"/>
    </location>
</feature>
<dbReference type="Proteomes" id="UP000694871">
    <property type="component" value="Unplaced"/>
</dbReference>
<evidence type="ECO:0000256" key="9">
    <source>
        <dbReference type="ARBA" id="ARBA00023273"/>
    </source>
</evidence>